<evidence type="ECO:0000256" key="1">
    <source>
        <dbReference type="SAM" id="MobiDB-lite"/>
    </source>
</evidence>
<dbReference type="EMBL" id="RSCD01000024">
    <property type="protein sequence ID" value="RSH83693.1"/>
    <property type="molecule type" value="Genomic_DNA"/>
</dbReference>
<evidence type="ECO:0000256" key="2">
    <source>
        <dbReference type="SAM" id="Phobius"/>
    </source>
</evidence>
<feature type="compositionally biased region" description="Basic and acidic residues" evidence="1">
    <location>
        <begin position="146"/>
        <end position="160"/>
    </location>
</feature>
<accession>A0A427XXZ5</accession>
<evidence type="ECO:0000313" key="4">
    <source>
        <dbReference type="Proteomes" id="UP000279259"/>
    </source>
</evidence>
<reference evidence="3 4" key="1">
    <citation type="submission" date="2018-11" db="EMBL/GenBank/DDBJ databases">
        <title>Genome sequence of Saitozyma podzolica DSM 27192.</title>
        <authorList>
            <person name="Aliyu H."/>
            <person name="Gorte O."/>
            <person name="Ochsenreither K."/>
        </authorList>
    </citation>
    <scope>NUCLEOTIDE SEQUENCE [LARGE SCALE GENOMIC DNA]</scope>
    <source>
        <strain evidence="3 4">DSM 27192</strain>
    </source>
</reference>
<dbReference type="Proteomes" id="UP000279259">
    <property type="component" value="Unassembled WGS sequence"/>
</dbReference>
<protein>
    <submittedName>
        <fullName evidence="3">Uncharacterized protein</fullName>
    </submittedName>
</protein>
<keyword evidence="4" id="KW-1185">Reference proteome</keyword>
<evidence type="ECO:0000313" key="3">
    <source>
        <dbReference type="EMBL" id="RSH83693.1"/>
    </source>
</evidence>
<proteinExistence type="predicted"/>
<keyword evidence="2" id="KW-0472">Membrane</keyword>
<keyword evidence="2" id="KW-0812">Transmembrane</keyword>
<organism evidence="3 4">
    <name type="scientific">Saitozyma podzolica</name>
    <dbReference type="NCBI Taxonomy" id="1890683"/>
    <lineage>
        <taxon>Eukaryota</taxon>
        <taxon>Fungi</taxon>
        <taxon>Dikarya</taxon>
        <taxon>Basidiomycota</taxon>
        <taxon>Agaricomycotina</taxon>
        <taxon>Tremellomycetes</taxon>
        <taxon>Tremellales</taxon>
        <taxon>Trimorphomycetaceae</taxon>
        <taxon>Saitozyma</taxon>
    </lineage>
</organism>
<feature type="transmembrane region" description="Helical" evidence="2">
    <location>
        <begin position="25"/>
        <end position="48"/>
    </location>
</feature>
<feature type="region of interest" description="Disordered" evidence="1">
    <location>
        <begin position="84"/>
        <end position="160"/>
    </location>
</feature>
<sequence>MARGKTIFVRRVDLLKGRLHRFKRFSWRFLVMLFSYSDISLPVGAVILGSLTVNYCDEHPDTAKILAHHQHGHLSHDRVIQRYRAPPKSIRKRSRASKAEYNQLSNGVGDMMGQIFTGSGIKSNKANQDDSKKTDKTNSAEAPIAEEPKGEGSKTAAAKD</sequence>
<gene>
    <name evidence="3" type="ORF">EHS25_005597</name>
</gene>
<feature type="compositionally biased region" description="Polar residues" evidence="1">
    <location>
        <begin position="116"/>
        <end position="126"/>
    </location>
</feature>
<feature type="compositionally biased region" description="Basic and acidic residues" evidence="1">
    <location>
        <begin position="127"/>
        <end position="138"/>
    </location>
</feature>
<keyword evidence="2" id="KW-1133">Transmembrane helix</keyword>
<comment type="caution">
    <text evidence="3">The sequence shown here is derived from an EMBL/GenBank/DDBJ whole genome shotgun (WGS) entry which is preliminary data.</text>
</comment>
<dbReference type="AlphaFoldDB" id="A0A427XXZ5"/>
<name>A0A427XXZ5_9TREE</name>